<gene>
    <name evidence="1" type="ORF">ACH4TF_33905</name>
</gene>
<dbReference type="Proteomes" id="UP001611162">
    <property type="component" value="Unassembled WGS sequence"/>
</dbReference>
<dbReference type="EMBL" id="JBIRRB010000021">
    <property type="protein sequence ID" value="MFI0915384.1"/>
    <property type="molecule type" value="Genomic_DNA"/>
</dbReference>
<evidence type="ECO:0000313" key="1">
    <source>
        <dbReference type="EMBL" id="MFI0915384.1"/>
    </source>
</evidence>
<protein>
    <recommendedName>
        <fullName evidence="3">Aminoglycoside phosphotransferase domain-containing protein</fullName>
    </recommendedName>
</protein>
<evidence type="ECO:0000313" key="2">
    <source>
        <dbReference type="Proteomes" id="UP001611162"/>
    </source>
</evidence>
<sequence length="195" mass="21226">MATATWHDADRDVVWRADEMTLVSSPAISQHADLPQDAELPERRWSDLHAALGSLADHGTSRVCVTQAHLPSRIREVYGDTLDTTITDWTCAHGDVGYANLCGPSLAILDWEEWGMAPVGWDAACLWSASLTVPTVADRVLDLFSDVLNTRSGQLSRLLLCANAARAHKRTGRTGPQTATMAKTADALLHKLARD</sequence>
<organism evidence="1 2">
    <name type="scientific">Streptomyces abikoensis</name>
    <dbReference type="NCBI Taxonomy" id="97398"/>
    <lineage>
        <taxon>Bacteria</taxon>
        <taxon>Bacillati</taxon>
        <taxon>Actinomycetota</taxon>
        <taxon>Actinomycetes</taxon>
        <taxon>Kitasatosporales</taxon>
        <taxon>Streptomycetaceae</taxon>
        <taxon>Streptomyces</taxon>
    </lineage>
</organism>
<accession>A0ABW7TG83</accession>
<dbReference type="RefSeq" id="WP_397614967.1">
    <property type="nucleotide sequence ID" value="NZ_JBIRRB010000021.1"/>
</dbReference>
<evidence type="ECO:0008006" key="3">
    <source>
        <dbReference type="Google" id="ProtNLM"/>
    </source>
</evidence>
<keyword evidence="2" id="KW-1185">Reference proteome</keyword>
<name>A0ABW7TG83_9ACTN</name>
<proteinExistence type="predicted"/>
<reference evidence="1 2" key="1">
    <citation type="submission" date="2024-10" db="EMBL/GenBank/DDBJ databases">
        <title>The Natural Products Discovery Center: Release of the First 8490 Sequenced Strains for Exploring Actinobacteria Biosynthetic Diversity.</title>
        <authorList>
            <person name="Kalkreuter E."/>
            <person name="Kautsar S.A."/>
            <person name="Yang D."/>
            <person name="Bader C.D."/>
            <person name="Teijaro C.N."/>
            <person name="Fluegel L."/>
            <person name="Davis C.M."/>
            <person name="Simpson J.R."/>
            <person name="Lauterbach L."/>
            <person name="Steele A.D."/>
            <person name="Gui C."/>
            <person name="Meng S."/>
            <person name="Li G."/>
            <person name="Viehrig K."/>
            <person name="Ye F."/>
            <person name="Su P."/>
            <person name="Kiefer A.F."/>
            <person name="Nichols A."/>
            <person name="Cepeda A.J."/>
            <person name="Yan W."/>
            <person name="Fan B."/>
            <person name="Jiang Y."/>
            <person name="Adhikari A."/>
            <person name="Zheng C.-J."/>
            <person name="Schuster L."/>
            <person name="Cowan T.M."/>
            <person name="Smanski M.J."/>
            <person name="Chevrette M.G."/>
            <person name="De Carvalho L.P.S."/>
            <person name="Shen B."/>
        </authorList>
    </citation>
    <scope>NUCLEOTIDE SEQUENCE [LARGE SCALE GENOMIC DNA]</scope>
    <source>
        <strain evidence="1 2">NPDC020979</strain>
    </source>
</reference>
<comment type="caution">
    <text evidence="1">The sequence shown here is derived from an EMBL/GenBank/DDBJ whole genome shotgun (WGS) entry which is preliminary data.</text>
</comment>